<evidence type="ECO:0000256" key="11">
    <source>
        <dbReference type="PROSITE-ProRule" id="PRU01360"/>
    </source>
</evidence>
<keyword evidence="16" id="KW-1185">Reference proteome</keyword>
<dbReference type="InterPro" id="IPR010101">
    <property type="entry name" value="B12_transptr_BtuB"/>
</dbReference>
<accession>A0ABY7A5Z1</accession>
<evidence type="ECO:0000256" key="3">
    <source>
        <dbReference type="ARBA" id="ARBA00022452"/>
    </source>
</evidence>
<dbReference type="Gene3D" id="2.170.130.10">
    <property type="entry name" value="TonB-dependent receptor, plug domain"/>
    <property type="match status" value="1"/>
</dbReference>
<organism evidence="15 16">
    <name type="scientific">Pseudomonas triclosanedens</name>
    <dbReference type="NCBI Taxonomy" id="2961893"/>
    <lineage>
        <taxon>Bacteria</taxon>
        <taxon>Pseudomonadati</taxon>
        <taxon>Pseudomonadota</taxon>
        <taxon>Gammaproteobacteria</taxon>
        <taxon>Pseudomonadales</taxon>
        <taxon>Pseudomonadaceae</taxon>
        <taxon>Pseudomonas</taxon>
    </lineage>
</organism>
<feature type="domain" description="TonB-dependent receptor plug" evidence="14">
    <location>
        <begin position="36"/>
        <end position="140"/>
    </location>
</feature>
<dbReference type="PANTHER" id="PTHR30069:SF53">
    <property type="entry name" value="COLICIN I RECEPTOR-RELATED"/>
    <property type="match status" value="1"/>
</dbReference>
<evidence type="ECO:0000256" key="7">
    <source>
        <dbReference type="ARBA" id="ARBA00023077"/>
    </source>
</evidence>
<name>A0ABY7A5Z1_9PSED</name>
<keyword evidence="4 11" id="KW-0812">Transmembrane</keyword>
<dbReference type="Proteomes" id="UP001163624">
    <property type="component" value="Chromosome"/>
</dbReference>
<reference evidence="15" key="1">
    <citation type="submission" date="2022-11" db="EMBL/GenBank/DDBJ databases">
        <title>Pseudomonas triclosanedens sp. nov., a triclosan degrader isolated from activated sludge.</title>
        <authorList>
            <person name="Yin Y."/>
            <person name="Lu Z."/>
        </authorList>
    </citation>
    <scope>NUCLEOTIDE SEQUENCE</scope>
    <source>
        <strain evidence="15">ZM23</strain>
    </source>
</reference>
<dbReference type="InterPro" id="IPR036942">
    <property type="entry name" value="Beta-barrel_TonB_sf"/>
</dbReference>
<keyword evidence="8" id="KW-0626">Porin</keyword>
<dbReference type="InterPro" id="IPR037066">
    <property type="entry name" value="Plug_dom_sf"/>
</dbReference>
<evidence type="ECO:0000256" key="12">
    <source>
        <dbReference type="RuleBase" id="RU003357"/>
    </source>
</evidence>
<proteinExistence type="inferred from homology"/>
<evidence type="ECO:0000256" key="5">
    <source>
        <dbReference type="ARBA" id="ARBA00022729"/>
    </source>
</evidence>
<protein>
    <submittedName>
        <fullName evidence="15">TonB-dependent vitamin B12 receptor</fullName>
    </submittedName>
</protein>
<keyword evidence="7 12" id="KW-0798">TonB box</keyword>
<evidence type="ECO:0000313" key="15">
    <source>
        <dbReference type="EMBL" id="WAI52441.1"/>
    </source>
</evidence>
<dbReference type="CDD" id="cd01347">
    <property type="entry name" value="ligand_gated_channel"/>
    <property type="match status" value="1"/>
</dbReference>
<evidence type="ECO:0000256" key="9">
    <source>
        <dbReference type="ARBA" id="ARBA00023136"/>
    </source>
</evidence>
<keyword evidence="3 11" id="KW-1134">Transmembrane beta strand</keyword>
<dbReference type="InterPro" id="IPR012910">
    <property type="entry name" value="Plug_dom"/>
</dbReference>
<keyword evidence="6" id="KW-0406">Ion transport</keyword>
<dbReference type="InterPro" id="IPR000531">
    <property type="entry name" value="Beta-barrel_TonB"/>
</dbReference>
<dbReference type="Pfam" id="PF00593">
    <property type="entry name" value="TonB_dep_Rec_b-barrel"/>
    <property type="match status" value="1"/>
</dbReference>
<dbReference type="SUPFAM" id="SSF56935">
    <property type="entry name" value="Porins"/>
    <property type="match status" value="1"/>
</dbReference>
<dbReference type="Pfam" id="PF07715">
    <property type="entry name" value="Plug"/>
    <property type="match status" value="1"/>
</dbReference>
<dbReference type="Gene3D" id="2.40.170.20">
    <property type="entry name" value="TonB-dependent receptor, beta-barrel domain"/>
    <property type="match status" value="1"/>
</dbReference>
<evidence type="ECO:0000313" key="16">
    <source>
        <dbReference type="Proteomes" id="UP001163624"/>
    </source>
</evidence>
<keyword evidence="9 11" id="KW-0472">Membrane</keyword>
<evidence type="ECO:0000256" key="1">
    <source>
        <dbReference type="ARBA" id="ARBA00004571"/>
    </source>
</evidence>
<evidence type="ECO:0000256" key="10">
    <source>
        <dbReference type="ARBA" id="ARBA00023237"/>
    </source>
</evidence>
<evidence type="ECO:0000256" key="4">
    <source>
        <dbReference type="ARBA" id="ARBA00022692"/>
    </source>
</evidence>
<evidence type="ECO:0000256" key="6">
    <source>
        <dbReference type="ARBA" id="ARBA00023065"/>
    </source>
</evidence>
<dbReference type="PANTHER" id="PTHR30069">
    <property type="entry name" value="TONB-DEPENDENT OUTER MEMBRANE RECEPTOR"/>
    <property type="match status" value="1"/>
</dbReference>
<evidence type="ECO:0000256" key="8">
    <source>
        <dbReference type="ARBA" id="ARBA00023114"/>
    </source>
</evidence>
<keyword evidence="2 11" id="KW-0813">Transport</keyword>
<keyword evidence="10 11" id="KW-0998">Cell outer membrane</keyword>
<dbReference type="PROSITE" id="PS52016">
    <property type="entry name" value="TONB_DEPENDENT_REC_3"/>
    <property type="match status" value="1"/>
</dbReference>
<dbReference type="InterPro" id="IPR039426">
    <property type="entry name" value="TonB-dep_rcpt-like"/>
</dbReference>
<evidence type="ECO:0000256" key="2">
    <source>
        <dbReference type="ARBA" id="ARBA00022448"/>
    </source>
</evidence>
<sequence>MALGGFSCIGQAAPGEPLALDDQLITATRTERRTEQALASVSVLDRADIERSQAQSVPDLLRRLPGISLASNGGPGKATSLYLRGSESDHVLVLIDGVKAGSVSSGGASFQDLPVELIERIEVVRGPRSSLYGSEAIGGVIQIFTRKGAQAGFSPWAYAGAGSQRTYQGGAGVSAGDGRGWFSLGVSSLDTAGIDAKANGASGHEPDRDGYRNLSGSLRAGYRFGNGLELDGSLLQTDSHNDFDTVNSRRTQGFDAYNDGVLRVIGGNARFAPLEPWRVTLSAGRSEDKSDAYQDGAFYSRFDSRRDTASWQNDIDFAPGHTLTLGYDWQQDELSSSTDYAVSSRDNRGSFAQYLGSAGRHDWQLSLRHDDNQQFGSRNTGNLAWGYALSDAMRAFASYGTAFKAPTFNELYYPGYGNPDLDAETSRSIELGVDGRHGWGHWAVNLYRTLVDDLIAYDSALRAPDNIDQARIRGVELQLGSQWRDWTWSANASLLDPESRASGSRGNDLPRRARQLFNLDLDRRFDALSLGASLHAEGRRYDDLANNDRLGGFATLDLRGEYQLSPEWRLQARLSNLFDADYQTTRGYEQPGRAVLFGVRYQAL</sequence>
<gene>
    <name evidence="15" type="primary">btuB</name>
    <name evidence="15" type="ORF">OU419_08245</name>
</gene>
<comment type="subcellular location">
    <subcellularLocation>
        <location evidence="1 11">Cell outer membrane</location>
        <topology evidence="1 11">Multi-pass membrane protein</topology>
    </subcellularLocation>
</comment>
<feature type="domain" description="TonB-dependent receptor-like beta-barrel" evidence="13">
    <location>
        <begin position="168"/>
        <end position="577"/>
    </location>
</feature>
<dbReference type="EMBL" id="CP113432">
    <property type="protein sequence ID" value="WAI52441.1"/>
    <property type="molecule type" value="Genomic_DNA"/>
</dbReference>
<evidence type="ECO:0000259" key="14">
    <source>
        <dbReference type="Pfam" id="PF07715"/>
    </source>
</evidence>
<keyword evidence="5" id="KW-0732">Signal</keyword>
<comment type="similarity">
    <text evidence="11 12">Belongs to the TonB-dependent receptor family.</text>
</comment>
<keyword evidence="15" id="KW-0675">Receptor</keyword>
<dbReference type="NCBIfam" id="TIGR01779">
    <property type="entry name" value="TonB-B12"/>
    <property type="match status" value="1"/>
</dbReference>
<evidence type="ECO:0000259" key="13">
    <source>
        <dbReference type="Pfam" id="PF00593"/>
    </source>
</evidence>